<evidence type="ECO:0000313" key="2">
    <source>
        <dbReference type="Proteomes" id="UP000078492"/>
    </source>
</evidence>
<accession>A0A151J2R3</accession>
<reference evidence="1 2" key="1">
    <citation type="submission" date="2015-09" db="EMBL/GenBank/DDBJ databases">
        <title>Trachymyrmex cornetzi WGS genome.</title>
        <authorList>
            <person name="Nygaard S."/>
            <person name="Hu H."/>
            <person name="Boomsma J."/>
            <person name="Zhang G."/>
        </authorList>
    </citation>
    <scope>NUCLEOTIDE SEQUENCE [LARGE SCALE GENOMIC DNA]</scope>
    <source>
        <strain evidence="1">Tcor2-1</strain>
        <tissue evidence="1">Whole body</tissue>
    </source>
</reference>
<name>A0A151J2R3_9HYME</name>
<proteinExistence type="predicted"/>
<organism evidence="1 2">
    <name type="scientific">Trachymyrmex cornetzi</name>
    <dbReference type="NCBI Taxonomy" id="471704"/>
    <lineage>
        <taxon>Eukaryota</taxon>
        <taxon>Metazoa</taxon>
        <taxon>Ecdysozoa</taxon>
        <taxon>Arthropoda</taxon>
        <taxon>Hexapoda</taxon>
        <taxon>Insecta</taxon>
        <taxon>Pterygota</taxon>
        <taxon>Neoptera</taxon>
        <taxon>Endopterygota</taxon>
        <taxon>Hymenoptera</taxon>
        <taxon>Apocrita</taxon>
        <taxon>Aculeata</taxon>
        <taxon>Formicoidea</taxon>
        <taxon>Formicidae</taxon>
        <taxon>Myrmicinae</taxon>
        <taxon>Trachymyrmex</taxon>
    </lineage>
</organism>
<keyword evidence="2" id="KW-1185">Reference proteome</keyword>
<dbReference type="AlphaFoldDB" id="A0A151J2R3"/>
<dbReference type="EMBL" id="KQ980406">
    <property type="protein sequence ID" value="KYN16172.1"/>
    <property type="molecule type" value="Genomic_DNA"/>
</dbReference>
<protein>
    <submittedName>
        <fullName evidence="1">Uncharacterized protein</fullName>
    </submittedName>
</protein>
<evidence type="ECO:0000313" key="1">
    <source>
        <dbReference type="EMBL" id="KYN16172.1"/>
    </source>
</evidence>
<dbReference type="Proteomes" id="UP000078492">
    <property type="component" value="Unassembled WGS sequence"/>
</dbReference>
<gene>
    <name evidence="1" type="ORF">ALC57_11583</name>
</gene>
<sequence>MRNQAEQRINQSQQRQKTAFVSDRVVRNRVCVRSVLCPIGKSCRVRLLICAIGPHSVSYTMG</sequence>